<evidence type="ECO:0000256" key="4">
    <source>
        <dbReference type="ARBA" id="ARBA00022692"/>
    </source>
</evidence>
<name>A0A285U5W9_9HYPH</name>
<evidence type="ECO:0000256" key="7">
    <source>
        <dbReference type="SAM" id="Phobius"/>
    </source>
</evidence>
<dbReference type="PANTHER" id="PTHR43141:SF4">
    <property type="entry name" value="CYTOCHROME BD2 SUBUNIT II"/>
    <property type="match status" value="1"/>
</dbReference>
<feature type="transmembrane region" description="Helical" evidence="7">
    <location>
        <begin position="190"/>
        <end position="213"/>
    </location>
</feature>
<keyword evidence="9" id="KW-1185">Reference proteome</keyword>
<evidence type="ECO:0000313" key="8">
    <source>
        <dbReference type="EMBL" id="SOC36778.1"/>
    </source>
</evidence>
<feature type="transmembrane region" description="Helical" evidence="7">
    <location>
        <begin position="293"/>
        <end position="316"/>
    </location>
</feature>
<keyword evidence="5 7" id="KW-1133">Transmembrane helix</keyword>
<dbReference type="InterPro" id="IPR003317">
    <property type="entry name" value="Cyt-d_oxidase_su2"/>
</dbReference>
<feature type="transmembrane region" description="Helical" evidence="7">
    <location>
        <begin position="252"/>
        <end position="273"/>
    </location>
</feature>
<dbReference type="Pfam" id="PF02322">
    <property type="entry name" value="Cyt_bd_oxida_II"/>
    <property type="match status" value="1"/>
</dbReference>
<dbReference type="AlphaFoldDB" id="A0A285U5W9"/>
<dbReference type="GO" id="GO:0019646">
    <property type="term" value="P:aerobic electron transport chain"/>
    <property type="evidence" value="ECO:0007669"/>
    <property type="project" value="TreeGrafter"/>
</dbReference>
<dbReference type="PANTHER" id="PTHR43141">
    <property type="entry name" value="CYTOCHROME BD2 SUBUNIT II"/>
    <property type="match status" value="1"/>
</dbReference>
<dbReference type="RefSeq" id="WP_097136957.1">
    <property type="nucleotide sequence ID" value="NZ_OBQD01000003.1"/>
</dbReference>
<feature type="transmembrane region" description="Helical" evidence="7">
    <location>
        <begin position="78"/>
        <end position="96"/>
    </location>
</feature>
<dbReference type="NCBIfam" id="TIGR00203">
    <property type="entry name" value="cydB"/>
    <property type="match status" value="1"/>
</dbReference>
<keyword evidence="4 7" id="KW-0812">Transmembrane</keyword>
<dbReference type="GO" id="GO:0005886">
    <property type="term" value="C:plasma membrane"/>
    <property type="evidence" value="ECO:0007669"/>
    <property type="project" value="UniProtKB-SubCell"/>
</dbReference>
<comment type="subcellular location">
    <subcellularLocation>
        <location evidence="1">Cell membrane</location>
        <topology evidence="1">Multi-pass membrane protein</topology>
    </subcellularLocation>
</comment>
<dbReference type="OrthoDB" id="9776710at2"/>
<dbReference type="GO" id="GO:0009055">
    <property type="term" value="F:electron transfer activity"/>
    <property type="evidence" value="ECO:0007669"/>
    <property type="project" value="TreeGrafter"/>
</dbReference>
<accession>A0A285U5W9</accession>
<proteinExistence type="inferred from homology"/>
<comment type="similarity">
    <text evidence="2">Belongs to the cytochrome ubiquinol oxidase subunit 2 family.</text>
</comment>
<evidence type="ECO:0000256" key="2">
    <source>
        <dbReference type="ARBA" id="ARBA00007543"/>
    </source>
</evidence>
<evidence type="ECO:0000256" key="6">
    <source>
        <dbReference type="ARBA" id="ARBA00023136"/>
    </source>
</evidence>
<feature type="transmembrane region" description="Helical" evidence="7">
    <location>
        <begin position="108"/>
        <end position="136"/>
    </location>
</feature>
<evidence type="ECO:0000313" key="9">
    <source>
        <dbReference type="Proteomes" id="UP000219167"/>
    </source>
</evidence>
<evidence type="ECO:0000256" key="3">
    <source>
        <dbReference type="ARBA" id="ARBA00022475"/>
    </source>
</evidence>
<reference evidence="8 9" key="1">
    <citation type="submission" date="2017-08" db="EMBL/GenBank/DDBJ databases">
        <authorList>
            <person name="de Groot N.N."/>
        </authorList>
    </citation>
    <scope>NUCLEOTIDE SEQUENCE [LARGE SCALE GENOMIC DNA]</scope>
    <source>
        <strain evidence="8 9">JC85</strain>
    </source>
</reference>
<organism evidence="8 9">
    <name type="scientific">Rhizobium subbaraonis</name>
    <dbReference type="NCBI Taxonomy" id="908946"/>
    <lineage>
        <taxon>Bacteria</taxon>
        <taxon>Pseudomonadati</taxon>
        <taxon>Pseudomonadota</taxon>
        <taxon>Alphaproteobacteria</taxon>
        <taxon>Hyphomicrobiales</taxon>
        <taxon>Rhizobiaceae</taxon>
        <taxon>Rhizobium/Agrobacterium group</taxon>
        <taxon>Rhizobium</taxon>
    </lineage>
</organism>
<evidence type="ECO:0000256" key="1">
    <source>
        <dbReference type="ARBA" id="ARBA00004651"/>
    </source>
</evidence>
<dbReference type="EMBL" id="OBQD01000003">
    <property type="protein sequence ID" value="SOC36778.1"/>
    <property type="molecule type" value="Genomic_DNA"/>
</dbReference>
<gene>
    <name evidence="8" type="ORF">SAMN05892877_103116</name>
</gene>
<dbReference type="GO" id="GO:0070069">
    <property type="term" value="C:cytochrome complex"/>
    <property type="evidence" value="ECO:0007669"/>
    <property type="project" value="TreeGrafter"/>
</dbReference>
<protein>
    <submittedName>
        <fullName evidence="8">Cytochrome bd-I ubiquinol oxidase subunit 2 apoprotein</fullName>
    </submittedName>
</protein>
<dbReference type="Proteomes" id="UP000219167">
    <property type="component" value="Unassembled WGS sequence"/>
</dbReference>
<feature type="transmembrane region" description="Helical" evidence="7">
    <location>
        <begin position="148"/>
        <end position="169"/>
    </location>
</feature>
<feature type="transmembrane region" description="Helical" evidence="7">
    <location>
        <begin position="219"/>
        <end position="240"/>
    </location>
</feature>
<keyword evidence="6 7" id="KW-0472">Membrane</keyword>
<feature type="transmembrane region" description="Helical" evidence="7">
    <location>
        <begin position="13"/>
        <end position="32"/>
    </location>
</feature>
<evidence type="ECO:0000256" key="5">
    <source>
        <dbReference type="ARBA" id="ARBA00022989"/>
    </source>
</evidence>
<dbReference type="GO" id="GO:0016682">
    <property type="term" value="F:oxidoreductase activity, acting on diphenols and related substances as donors, oxygen as acceptor"/>
    <property type="evidence" value="ECO:0007669"/>
    <property type="project" value="TreeGrafter"/>
</dbReference>
<sequence length="327" mass="35818">MIAFWTATLSLTLALYVILDGFDLGVGILFGLDRNEMDRQQMLHSISPVWDGNETWLVLTGTILFGAFPLVYSLLLSAFYIPIVLMLSALIFRGVAFEFREKSLSRKWFWDAGFSLGSLVATFVQGAAVGAIVGGVPNEAGRFTGTPFGWLTPFSVLCGVGLCFGYSLLGAGWLVRKTEGELRDRAYRQLPRLLAGVLVFLAAAFVASLAMHLPVMERWLQRPFLVLFPLAGVFGCALVWTGCRRRDDRLPFAGAVILFLSAFGTLAASFLPYMVPFSVTITEAAAPMSSLSFMLWAGLFVLPLNVTYTVVVYRLFKGKVGLGAGYR</sequence>
<keyword evidence="3" id="KW-1003">Cell membrane</keyword>